<dbReference type="EMBL" id="BMIC01000001">
    <property type="protein sequence ID" value="GFZ78311.1"/>
    <property type="molecule type" value="Genomic_DNA"/>
</dbReference>
<dbReference type="Proteomes" id="UP000598120">
    <property type="component" value="Unassembled WGS sequence"/>
</dbReference>
<evidence type="ECO:0000256" key="1">
    <source>
        <dbReference type="SAM" id="Phobius"/>
    </source>
</evidence>
<protein>
    <submittedName>
        <fullName evidence="2">Uncharacterized protein</fullName>
    </submittedName>
</protein>
<evidence type="ECO:0000313" key="3">
    <source>
        <dbReference type="Proteomes" id="UP000598120"/>
    </source>
</evidence>
<feature type="transmembrane region" description="Helical" evidence="1">
    <location>
        <begin position="56"/>
        <end position="72"/>
    </location>
</feature>
<proteinExistence type="predicted"/>
<feature type="transmembrane region" description="Helical" evidence="1">
    <location>
        <begin position="79"/>
        <end position="103"/>
    </location>
</feature>
<name>A0A8J2TLL0_9FLAO</name>
<keyword evidence="3" id="KW-1185">Reference proteome</keyword>
<keyword evidence="1" id="KW-1133">Transmembrane helix</keyword>
<reference evidence="2 3" key="1">
    <citation type="journal article" date="2014" name="Int. J. Syst. Evol. Microbiol.">
        <title>Complete genome sequence of Corynebacterium casei LMG S-19264T (=DSM 44701T), isolated from a smear-ripened cheese.</title>
        <authorList>
            <consortium name="US DOE Joint Genome Institute (JGI-PGF)"/>
            <person name="Walter F."/>
            <person name="Albersmeier A."/>
            <person name="Kalinowski J."/>
            <person name="Ruckert C."/>
        </authorList>
    </citation>
    <scope>NUCLEOTIDE SEQUENCE [LARGE SCALE GENOMIC DNA]</scope>
    <source>
        <strain evidence="2 3">CGMCC 1.15295</strain>
    </source>
</reference>
<comment type="caution">
    <text evidence="2">The sequence shown here is derived from an EMBL/GenBank/DDBJ whole genome shotgun (WGS) entry which is preliminary data.</text>
</comment>
<sequence length="104" mass="11976">MTKKKVIYIILAISSLFLIASIYTNYKMYIHYSNASGKTQALFGINELLQYGYKKLFGVFPLIGLILSLYISRNKDIRFMSLFAALVSLITVIFSVFSIWRVFI</sequence>
<gene>
    <name evidence="2" type="ORF">GCM10011531_04810</name>
</gene>
<dbReference type="RefSeq" id="WP_188604739.1">
    <property type="nucleotide sequence ID" value="NZ_BMIC01000001.1"/>
</dbReference>
<evidence type="ECO:0000313" key="2">
    <source>
        <dbReference type="EMBL" id="GFZ78311.1"/>
    </source>
</evidence>
<feature type="transmembrane region" description="Helical" evidence="1">
    <location>
        <begin position="7"/>
        <end position="26"/>
    </location>
</feature>
<keyword evidence="1" id="KW-0812">Transmembrane</keyword>
<dbReference type="AlphaFoldDB" id="A0A8J2TLL0"/>
<accession>A0A8J2TLL0</accession>
<organism evidence="2 3">
    <name type="scientific">Aquaticitalea lipolytica</name>
    <dbReference type="NCBI Taxonomy" id="1247562"/>
    <lineage>
        <taxon>Bacteria</taxon>
        <taxon>Pseudomonadati</taxon>
        <taxon>Bacteroidota</taxon>
        <taxon>Flavobacteriia</taxon>
        <taxon>Flavobacteriales</taxon>
        <taxon>Flavobacteriaceae</taxon>
        <taxon>Aquaticitalea</taxon>
    </lineage>
</organism>
<keyword evidence="1" id="KW-0472">Membrane</keyword>